<reference evidence="1 2" key="1">
    <citation type="journal article" date="2016" name="Appl. Environ. Microbiol.">
        <title>Function and Phylogeny of Bacterial Butyryl Coenzyme A:Acetate Transferases and Their Diversity in the Proximal Colon of Swine.</title>
        <authorList>
            <person name="Trachsel J."/>
            <person name="Bayles D.O."/>
            <person name="Looft T."/>
            <person name="Levine U.Y."/>
            <person name="Allen H.K."/>
        </authorList>
    </citation>
    <scope>NUCLEOTIDE SEQUENCE [LARGE SCALE GENOMIC DNA]</scope>
    <source>
        <strain evidence="1 2">35-6-1</strain>
    </source>
</reference>
<gene>
    <name evidence="1" type="ORF">BIV18_05535</name>
</gene>
<dbReference type="Proteomes" id="UP000187166">
    <property type="component" value="Unassembled WGS sequence"/>
</dbReference>
<organism evidence="1 2">
    <name type="scientific">Peptoniphilus porci</name>
    <dbReference type="NCBI Taxonomy" id="2652280"/>
    <lineage>
        <taxon>Bacteria</taxon>
        <taxon>Bacillati</taxon>
        <taxon>Bacillota</taxon>
        <taxon>Tissierellia</taxon>
        <taxon>Tissierellales</taxon>
        <taxon>Peptoniphilaceae</taxon>
        <taxon>Peptoniphilus</taxon>
    </lineage>
</organism>
<protein>
    <submittedName>
        <fullName evidence="1">Uncharacterized protein</fullName>
    </submittedName>
</protein>
<dbReference type="STRING" id="1465756.BIV18_05535"/>
<accession>A0A848RJE8</accession>
<accession>A0A1U7M007</accession>
<sequence length="101" mass="12006">MDPVKRISEMEKILRDHNELIENLRDSLERFGAHQDEYRKLRDYYNSETYFDDLESYDKGELPENLLCGVLSEDAVYNLFCENFNISIDLLEVATEILKNH</sequence>
<dbReference type="Pfam" id="PF14131">
    <property type="entry name" value="DUF4298"/>
    <property type="match status" value="1"/>
</dbReference>
<name>A0A1U7M007_9FIRM</name>
<dbReference type="EMBL" id="MJIH01000001">
    <property type="protein sequence ID" value="OLR65012.1"/>
    <property type="molecule type" value="Genomic_DNA"/>
</dbReference>
<comment type="caution">
    <text evidence="1">The sequence shown here is derived from an EMBL/GenBank/DDBJ whole genome shotgun (WGS) entry which is preliminary data.</text>
</comment>
<keyword evidence="2" id="KW-1185">Reference proteome</keyword>
<dbReference type="InterPro" id="IPR025384">
    <property type="entry name" value="DUF4298"/>
</dbReference>
<evidence type="ECO:0000313" key="1">
    <source>
        <dbReference type="EMBL" id="OLR65012.1"/>
    </source>
</evidence>
<dbReference type="AlphaFoldDB" id="A0A1U7M007"/>
<proteinExistence type="predicted"/>
<evidence type="ECO:0000313" key="2">
    <source>
        <dbReference type="Proteomes" id="UP000187166"/>
    </source>
</evidence>
<dbReference type="RefSeq" id="WP_075659653.1">
    <property type="nucleotide sequence ID" value="NZ_JABDSR010000002.1"/>
</dbReference>